<dbReference type="EMBL" id="CP031390">
    <property type="protein sequence ID" value="QPH19016.1"/>
    <property type="molecule type" value="Genomic_DNA"/>
</dbReference>
<evidence type="ECO:0000256" key="6">
    <source>
        <dbReference type="SAM" id="Phobius"/>
    </source>
</evidence>
<feature type="transmembrane region" description="Helical" evidence="6">
    <location>
        <begin position="118"/>
        <end position="142"/>
    </location>
</feature>
<dbReference type="Gene3D" id="1.20.1070.10">
    <property type="entry name" value="Rhodopsin 7-helix transmembrane proteins"/>
    <property type="match status" value="1"/>
</dbReference>
<organism evidence="9 10">
    <name type="scientific">Epichloe festucae (strain Fl1)</name>
    <dbReference type="NCBI Taxonomy" id="877507"/>
    <lineage>
        <taxon>Eukaryota</taxon>
        <taxon>Fungi</taxon>
        <taxon>Dikarya</taxon>
        <taxon>Ascomycota</taxon>
        <taxon>Pezizomycotina</taxon>
        <taxon>Sordariomycetes</taxon>
        <taxon>Hypocreomycetidae</taxon>
        <taxon>Hypocreales</taxon>
        <taxon>Clavicipitaceae</taxon>
        <taxon>Epichloe</taxon>
    </lineage>
</organism>
<dbReference type="GO" id="GO:0007189">
    <property type="term" value="P:adenylate cyclase-activating G protein-coupled receptor signaling pathway"/>
    <property type="evidence" value="ECO:0007669"/>
    <property type="project" value="TreeGrafter"/>
</dbReference>
<keyword evidence="3 6" id="KW-1133">Transmembrane helix</keyword>
<feature type="region of interest" description="Disordered" evidence="5">
    <location>
        <begin position="307"/>
        <end position="340"/>
    </location>
</feature>
<comment type="subcellular location">
    <subcellularLocation>
        <location evidence="1">Membrane</location>
        <topology evidence="1">Multi-pass membrane protein</topology>
    </subcellularLocation>
</comment>
<feature type="transmembrane region" description="Helical" evidence="6">
    <location>
        <begin position="43"/>
        <end position="66"/>
    </location>
</feature>
<evidence type="ECO:0000256" key="5">
    <source>
        <dbReference type="SAM" id="MobiDB-lite"/>
    </source>
</evidence>
<proteinExistence type="predicted"/>
<gene>
    <name evidence="9" type="ORF">C2857_004158</name>
</gene>
<sequence length="583" mass="65177">MPIWWRIVDLPASIETLPSNNRVVIQGAAADAVYVDLGPRQLFVLYISSVVAGGLSLISTIIAIASFLRMRRSFRHDLILLLILSDLLKTLWLVILPATELVQGTVASTSSLCQISGYFLSVGIEACDLAVLLMAVHTGLYIFRGRTGLYPFRFFAYAIVAVVSLMLASLAFINKPAFVNSGPYCYLPSQPDWTSRALSWIPRYVILVTIMLTYTCIYAYVRWVMTKSEEPGRLPNANEPGRVDGHHVQEPYSLPPTPPIAYHGLIPPSPPCDRALSDQTLVGTSRLTLLELSQQNEGVGVSSFVKQRNERTELSPTKPALPKALSNRTTPSSHDDRHEEISNGYIHPHHAGGHEQFLSTARSTIVTPQQIITPYPTTAGGLLIRAQTGPILINGSSEISREDMSLPHLVLSPTTLNATGMPRVREKIRRQLGQLFVYPLVYMTGWLIPFISHVMGGDKNGRPFWLVLAGLISLCVQGMADSVVFLMMEKPWRYWTRDDVTAWCCIPWCEQSFMKGNGIKVGRTREEMLIDGTIARRRREREQAERRLRSAGRGPIHRYWWDLTPVGIDESSDEEAQPARTMR</sequence>
<dbReference type="InterPro" id="IPR022596">
    <property type="entry name" value="GPR1/2/3_C"/>
</dbReference>
<evidence type="ECO:0000256" key="1">
    <source>
        <dbReference type="ARBA" id="ARBA00004141"/>
    </source>
</evidence>
<dbReference type="InterPro" id="IPR023041">
    <property type="entry name" value="Glucose_rcpt_Git3-like_N"/>
</dbReference>
<keyword evidence="2 6" id="KW-0812">Transmembrane</keyword>
<protein>
    <submittedName>
        <fullName evidence="9">Uncharacterized protein</fullName>
    </submittedName>
</protein>
<dbReference type="AlphaFoldDB" id="A0A7U3Q3I3"/>
<dbReference type="Pfam" id="PF11710">
    <property type="entry name" value="Git3"/>
    <property type="match status" value="1"/>
</dbReference>
<dbReference type="PANTHER" id="PTHR23112">
    <property type="entry name" value="G PROTEIN-COUPLED RECEPTOR 157-RELATED"/>
    <property type="match status" value="1"/>
</dbReference>
<dbReference type="Pfam" id="PF11970">
    <property type="entry name" value="GPR_Gpa2_C"/>
    <property type="match status" value="1"/>
</dbReference>
<feature type="transmembrane region" description="Helical" evidence="6">
    <location>
        <begin position="154"/>
        <end position="173"/>
    </location>
</feature>
<evidence type="ECO:0000256" key="4">
    <source>
        <dbReference type="ARBA" id="ARBA00023136"/>
    </source>
</evidence>
<feature type="transmembrane region" description="Helical" evidence="6">
    <location>
        <begin position="464"/>
        <end position="487"/>
    </location>
</feature>
<keyword evidence="10" id="KW-1185">Reference proteome</keyword>
<feature type="transmembrane region" description="Helical" evidence="6">
    <location>
        <begin position="78"/>
        <end position="98"/>
    </location>
</feature>
<feature type="domain" description="G protein-coupled receptor GPR1/2/3 C-terminal" evidence="8">
    <location>
        <begin position="425"/>
        <end position="494"/>
    </location>
</feature>
<dbReference type="GO" id="GO:0004930">
    <property type="term" value="F:G protein-coupled receptor activity"/>
    <property type="evidence" value="ECO:0007669"/>
    <property type="project" value="TreeGrafter"/>
</dbReference>
<dbReference type="PANTHER" id="PTHR23112:SF37">
    <property type="entry name" value="G PROTEIN-COUPLED RECEPTOR GPR1"/>
    <property type="match status" value="1"/>
</dbReference>
<evidence type="ECO:0000313" key="9">
    <source>
        <dbReference type="EMBL" id="QPH19016.1"/>
    </source>
</evidence>
<name>A0A7U3Q3I3_EPIFF</name>
<dbReference type="SUPFAM" id="SSF81321">
    <property type="entry name" value="Family A G protein-coupled receptor-like"/>
    <property type="match status" value="1"/>
</dbReference>
<evidence type="ECO:0000256" key="3">
    <source>
        <dbReference type="ARBA" id="ARBA00022989"/>
    </source>
</evidence>
<feature type="transmembrane region" description="Helical" evidence="6">
    <location>
        <begin position="201"/>
        <end position="221"/>
    </location>
</feature>
<accession>A0A7U3Q3I3</accession>
<dbReference type="GO" id="GO:0005886">
    <property type="term" value="C:plasma membrane"/>
    <property type="evidence" value="ECO:0007669"/>
    <property type="project" value="TreeGrafter"/>
</dbReference>
<reference evidence="9 10" key="1">
    <citation type="journal article" date="2018" name="PLoS Genet.">
        <title>Repeat elements organise 3D genome structure and mediate transcription in the filamentous fungus Epichloe festucae.</title>
        <authorList>
            <person name="Winter D.J."/>
            <person name="Ganley A.R.D."/>
            <person name="Young C.A."/>
            <person name="Liachko I."/>
            <person name="Schardl C.L."/>
            <person name="Dupont P.Y."/>
            <person name="Berry D."/>
            <person name="Ram A."/>
            <person name="Scott B."/>
            <person name="Cox M.P."/>
        </authorList>
    </citation>
    <scope>NUCLEOTIDE SEQUENCE [LARGE SCALE GENOMIC DNA]</scope>
    <source>
        <strain evidence="9 10">Fl1</strain>
    </source>
</reference>
<keyword evidence="4 6" id="KW-0472">Membrane</keyword>
<feature type="transmembrane region" description="Helical" evidence="6">
    <location>
        <begin position="435"/>
        <end position="452"/>
    </location>
</feature>
<dbReference type="OrthoDB" id="5368598at2759"/>
<dbReference type="Proteomes" id="UP000594364">
    <property type="component" value="Chromosome 6"/>
</dbReference>
<evidence type="ECO:0000259" key="8">
    <source>
        <dbReference type="Pfam" id="PF11970"/>
    </source>
</evidence>
<evidence type="ECO:0000313" key="10">
    <source>
        <dbReference type="Proteomes" id="UP000594364"/>
    </source>
</evidence>
<evidence type="ECO:0000259" key="7">
    <source>
        <dbReference type="Pfam" id="PF11710"/>
    </source>
</evidence>
<feature type="domain" description="Glucose receptor Git3-like N-terminal" evidence="7">
    <location>
        <begin position="46"/>
        <end position="223"/>
    </location>
</feature>
<evidence type="ECO:0000256" key="2">
    <source>
        <dbReference type="ARBA" id="ARBA00022692"/>
    </source>
</evidence>